<dbReference type="PANTHER" id="PTHR31341">
    <property type="entry name" value="IPT/TIG DOMAIN-CONTAINING PROTEIN-RELATED-RELATED"/>
    <property type="match status" value="1"/>
</dbReference>
<keyword evidence="9" id="KW-1185">Reference proteome</keyword>
<evidence type="ECO:0000256" key="3">
    <source>
        <dbReference type="ARBA" id="ARBA00023136"/>
    </source>
</evidence>
<feature type="domain" description="IPT/TIG" evidence="7">
    <location>
        <begin position="189"/>
        <end position="270"/>
    </location>
</feature>
<dbReference type="GeneID" id="10502405"/>
<dbReference type="RefSeq" id="XP_003285189.1">
    <property type="nucleotide sequence ID" value="XM_003285141.1"/>
</dbReference>
<dbReference type="SUPFAM" id="SSF81296">
    <property type="entry name" value="E set domains"/>
    <property type="match status" value="1"/>
</dbReference>
<evidence type="ECO:0000259" key="7">
    <source>
        <dbReference type="Pfam" id="PF01833"/>
    </source>
</evidence>
<dbReference type="GO" id="GO:0016020">
    <property type="term" value="C:membrane"/>
    <property type="evidence" value="ECO:0007669"/>
    <property type="project" value="UniProtKB-SubCell"/>
</dbReference>
<sequence length="510" mass="54984">MKLLLIGLILTLINFANGQPKINAITQPQYGASSIITFDGDNFLTISSIKIGTSVCKLVSQTATQALCGPFSDKLTPATSKFIATLTFTTTATVTGDFKYATPQIQLYGIDYENHYFWFYGTNLAPSSNYKLAVTDTSTINLTPTPDSSASQMNFLLPISLTGGPCTFTVSDTLGFTYKTPLDTIVVSPTIQSISPSVWNATQSQVITITGIFFGNTVNVKVGGNTISNLAVTSAGAVFFDSPTGFISIKNVTIETSKQSVGTLSNAFTYNPPTISDITQVNEALEITAYDIGTDSKYIQIYINGNSTDFILSNNVIKVTVPPSINTGETNITVISDTQSVSSLFLVKPLLTNISAIPSIGGFVTIEGAFLNDCYFQIFYNESTLAKDLRDKDGNNLCDRSKKGDVVVCPTPVMPANTTFTIKAIRYTDNQNTTSVQKIAEIEGSVYFVETPSPSQTPSPTISQTPSPSQTPHSNSTDSSHDEDTPSNSNQLLPIYKFILLSFLLSFLLY</sequence>
<evidence type="ECO:0000256" key="1">
    <source>
        <dbReference type="ARBA" id="ARBA00004370"/>
    </source>
</evidence>
<dbReference type="InterPro" id="IPR052014">
    <property type="entry name" value="Dictyostelium_Tiger"/>
</dbReference>
<feature type="domain" description="IPT/TIG" evidence="7">
    <location>
        <begin position="20"/>
        <end position="68"/>
    </location>
</feature>
<dbReference type="InterPro" id="IPR002909">
    <property type="entry name" value="IPT_dom"/>
</dbReference>
<dbReference type="PANTHER" id="PTHR31341:SF16">
    <property type="entry name" value="CONTACT SITE A PROTEIN"/>
    <property type="match status" value="1"/>
</dbReference>
<gene>
    <name evidence="8" type="ORF">DICPUDRAFT_96959</name>
</gene>
<accession>F0ZCN8</accession>
<proteinExistence type="predicted"/>
<dbReference type="InterPro" id="IPR014756">
    <property type="entry name" value="Ig_E-set"/>
</dbReference>
<dbReference type="STRING" id="5786.F0ZCN8"/>
<dbReference type="EMBL" id="GL870979">
    <property type="protein sequence ID" value="EGC38328.1"/>
    <property type="molecule type" value="Genomic_DNA"/>
</dbReference>
<dbReference type="OrthoDB" id="10663716at2759"/>
<dbReference type="Gene3D" id="2.60.40.10">
    <property type="entry name" value="Immunoglobulins"/>
    <property type="match status" value="1"/>
</dbReference>
<protein>
    <recommendedName>
        <fullName evidence="7">IPT/TIG domain-containing protein</fullName>
    </recommendedName>
</protein>
<dbReference type="InParanoid" id="F0ZCN8"/>
<reference evidence="9" key="1">
    <citation type="journal article" date="2011" name="Genome Biol.">
        <title>Comparative genomics of the social amoebae Dictyostelium discoideum and Dictyostelium purpureum.</title>
        <authorList>
            <consortium name="US DOE Joint Genome Institute (JGI-PGF)"/>
            <person name="Sucgang R."/>
            <person name="Kuo A."/>
            <person name="Tian X."/>
            <person name="Salerno W."/>
            <person name="Parikh A."/>
            <person name="Feasley C.L."/>
            <person name="Dalin E."/>
            <person name="Tu H."/>
            <person name="Huang E."/>
            <person name="Barry K."/>
            <person name="Lindquist E."/>
            <person name="Shapiro H."/>
            <person name="Bruce D."/>
            <person name="Schmutz J."/>
            <person name="Salamov A."/>
            <person name="Fey P."/>
            <person name="Gaudet P."/>
            <person name="Anjard C."/>
            <person name="Babu M.M."/>
            <person name="Basu S."/>
            <person name="Bushmanova Y."/>
            <person name="van der Wel H."/>
            <person name="Katoh-Kurasawa M."/>
            <person name="Dinh C."/>
            <person name="Coutinho P.M."/>
            <person name="Saito T."/>
            <person name="Elias M."/>
            <person name="Schaap P."/>
            <person name="Kay R.R."/>
            <person name="Henrissat B."/>
            <person name="Eichinger L."/>
            <person name="Rivero F."/>
            <person name="Putnam N.H."/>
            <person name="West C.M."/>
            <person name="Loomis W.F."/>
            <person name="Chisholm R.L."/>
            <person name="Shaulsky G."/>
            <person name="Strassmann J.E."/>
            <person name="Queller D.C."/>
            <person name="Kuspa A."/>
            <person name="Grigoriev I.V."/>
        </authorList>
    </citation>
    <scope>NUCLEOTIDE SEQUENCE [LARGE SCALE GENOMIC DNA]</scope>
    <source>
        <strain evidence="9">QSDP1</strain>
    </source>
</reference>
<evidence type="ECO:0000256" key="2">
    <source>
        <dbReference type="ARBA" id="ARBA00022729"/>
    </source>
</evidence>
<comment type="subcellular location">
    <subcellularLocation>
        <location evidence="1">Membrane</location>
    </subcellularLocation>
</comment>
<evidence type="ECO:0000313" key="9">
    <source>
        <dbReference type="Proteomes" id="UP000001064"/>
    </source>
</evidence>
<evidence type="ECO:0000256" key="5">
    <source>
        <dbReference type="SAM" id="MobiDB-lite"/>
    </source>
</evidence>
<organism evidence="8 9">
    <name type="scientific">Dictyostelium purpureum</name>
    <name type="common">Slime mold</name>
    <dbReference type="NCBI Taxonomy" id="5786"/>
    <lineage>
        <taxon>Eukaryota</taxon>
        <taxon>Amoebozoa</taxon>
        <taxon>Evosea</taxon>
        <taxon>Eumycetozoa</taxon>
        <taxon>Dictyostelia</taxon>
        <taxon>Dictyosteliales</taxon>
        <taxon>Dictyosteliaceae</taxon>
        <taxon>Dictyostelium</taxon>
    </lineage>
</organism>
<dbReference type="CDD" id="cd00102">
    <property type="entry name" value="IPT"/>
    <property type="match status" value="1"/>
</dbReference>
<dbReference type="InterPro" id="IPR013783">
    <property type="entry name" value="Ig-like_fold"/>
</dbReference>
<feature type="compositionally biased region" description="Low complexity" evidence="5">
    <location>
        <begin position="451"/>
        <end position="477"/>
    </location>
</feature>
<evidence type="ECO:0000256" key="4">
    <source>
        <dbReference type="ARBA" id="ARBA00023180"/>
    </source>
</evidence>
<name>F0ZCN8_DICPU</name>
<dbReference type="eggNOG" id="ENOG502RI6S">
    <property type="taxonomic scope" value="Eukaryota"/>
</dbReference>
<feature type="signal peptide" evidence="6">
    <location>
        <begin position="1"/>
        <end position="18"/>
    </location>
</feature>
<feature type="chain" id="PRO_5003265039" description="IPT/TIG domain-containing protein" evidence="6">
    <location>
        <begin position="19"/>
        <end position="510"/>
    </location>
</feature>
<evidence type="ECO:0000256" key="6">
    <source>
        <dbReference type="SAM" id="SignalP"/>
    </source>
</evidence>
<dbReference type="OMA" id="TDIVCAP"/>
<dbReference type="VEuPathDB" id="AmoebaDB:DICPUDRAFT_96959"/>
<evidence type="ECO:0000313" key="8">
    <source>
        <dbReference type="EMBL" id="EGC38328.1"/>
    </source>
</evidence>
<dbReference type="Proteomes" id="UP000001064">
    <property type="component" value="Unassembled WGS sequence"/>
</dbReference>
<dbReference type="KEGG" id="dpp:DICPUDRAFT_96959"/>
<keyword evidence="2 6" id="KW-0732">Signal</keyword>
<keyword evidence="3" id="KW-0472">Membrane</keyword>
<feature type="region of interest" description="Disordered" evidence="5">
    <location>
        <begin position="450"/>
        <end position="488"/>
    </location>
</feature>
<keyword evidence="4" id="KW-0325">Glycoprotein</keyword>
<dbReference type="AlphaFoldDB" id="F0ZCN8"/>
<dbReference type="Pfam" id="PF01833">
    <property type="entry name" value="TIG"/>
    <property type="match status" value="2"/>
</dbReference>